<evidence type="ECO:0000259" key="3">
    <source>
        <dbReference type="Pfam" id="PF01048"/>
    </source>
</evidence>
<dbReference type="Proteomes" id="UP000001610">
    <property type="component" value="Unassembled WGS sequence"/>
</dbReference>
<dbReference type="Pfam" id="PF01048">
    <property type="entry name" value="PNP_UDP_1"/>
    <property type="match status" value="1"/>
</dbReference>
<sequence>MAERDGKFAIAIICALALELDAVIKLLDGLPEIVPHERRDTIFLSAMFAGHPVLLVKPQQYGKLDAALAMQCLQQRFGEMELTILVGVCGGVAQPYGDGPSAPAPIFLGDVVIGNSIVHYIHAAGISPQGLQMKSAAPQVAGTKLRQLLGYLETEYYMQQVTAQSAAILEQHFHDAEYRCPGESEDLAFSSSYHHLHRRCCPTGCCTSNPPMFCSIAKATPCSDLDCDLEQARRRPTYSQVPRRIHVGTYASDDVVMRDPQVRDSLAKNSNVIAFEMEASGIWQLNTTCLVIKSVSDYGDSHKHKHWQNYAAACAAATTKAVVEHFYPRGARAAIQKINSQRHAPSTVAMLESGNTDLPSDVMQSFVHTKAFQNWLQGQKSMLVATFCHGASAAETDNQRQLPGNSTAISLARHAAQSRRGCRVFYVDCAGTFEKRPLTRLHKLTKVQQLPPDPSEIDSSLAAANAALGLLFLQIFCSQPRQEQLLLEYMAELPQSAVAELQSALLDTGQPPTEAMIPVILYMLGRANWTESLLAIDNMELIEVAGQRRLLADIELLCTALNTRACVAASSDLKGIIKEVAHLYVSEDTEYKEFLASLQFPDMEARRMHVSAATAETNSWIWSNPEYVAFSRQQSGILWIRGKPGSGKSVLAKFIKETLLERLRSTQGTTGCGFLVGDWFYHRRGGGPHVQHYSLLRSILYHLSKQSRDVFTSFCLAAYRSMDPRNISWSGDTLKQMILRVCHGPMPVICVVDAVDEAENAEVLSVIRAFAEDTSSSNAKFIILSRPAVAIEQQVAGYHSIVMERENHDDIEKIVCKGLESLRQALHALDLGALPSAECAPRTRGQPRGSRMKQPRSRSVGVAKLHEQLALQEIQNTLIENAQGSVLWVKLVLDQLIRQASSPWTCTLDGLRQAVKRIPHELEEYYTQIVVEMQRQQPAGDIEAIRRMLMWICAAGEIGEVTLEMLSEVMAIIKDNFSSFTVDDIRSSRPLFESWDELWRKMHLTCGVFIEIYNPGLSVEESRDYNYGAASVVQLMHQSVRDFLTESPAAAQLSFTLAEARDFVQSHLSDYLRITGQCLRSRDSGGGSFRCIELLEYLDDWKLLELALGPRQQHSAAAASDFRVPPLQEPTPQSPDSYLCAALLSDVHTFEDLSGVVNGASQPGVKNTSNCMELYLPANRLFYRACKDGLVTAVLNMLALGWHRDIMAYMDSGPVVMYGVILAASTCKCRRVHVDCVGKGISNDTNIDGKSGIHTTSGVHRQSDILGIHDASAPQDFWKFAMPGEDFWTPGMRLPGEKDMQNAFTAKNFWASAMSLPEKDIQDAFAAENFWTLGMPPPGEKGKSKKPPGEKGKSKKPESSQGTMTASPAGYQQTMEVSRVGRALSAVELGLKEEEERRRETEQEGGEARRREESRFDVDDQWVAQRWRVTVRVDGDDSLLPWGATSKSSGWTSRFREWSGFLDLTCGTMARVLQLQGKWGDDDDGCDGPLPEDVEQAITVAIRGAKRTDDQAFK</sequence>
<dbReference type="PANTHER" id="PTHR10039">
    <property type="entry name" value="AMELOGENIN"/>
    <property type="match status" value="1"/>
</dbReference>
<dbReference type="OMA" id="IVMEREN"/>
<dbReference type="HOGENOM" id="CLU_248048_0_0_1"/>
<feature type="region of interest" description="Disordered" evidence="2">
    <location>
        <begin position="1393"/>
        <end position="1415"/>
    </location>
</feature>
<dbReference type="SUPFAM" id="SSF53167">
    <property type="entry name" value="Purine and uridine phosphorylases"/>
    <property type="match status" value="1"/>
</dbReference>
<dbReference type="InterPro" id="IPR056884">
    <property type="entry name" value="NPHP3-like_N"/>
</dbReference>
<evidence type="ECO:0000313" key="5">
    <source>
        <dbReference type="EMBL" id="EGX93592.1"/>
    </source>
</evidence>
<feature type="domain" description="Nucleoside phosphorylase" evidence="3">
    <location>
        <begin position="10"/>
        <end position="314"/>
    </location>
</feature>
<dbReference type="InterPro" id="IPR027417">
    <property type="entry name" value="P-loop_NTPase"/>
</dbReference>
<dbReference type="Gene3D" id="3.40.50.300">
    <property type="entry name" value="P-loop containing nucleotide triphosphate hydrolases"/>
    <property type="match status" value="1"/>
</dbReference>
<name>G3JFL8_CORMM</name>
<dbReference type="GeneID" id="18166987"/>
<evidence type="ECO:0000256" key="2">
    <source>
        <dbReference type="SAM" id="MobiDB-lite"/>
    </source>
</evidence>
<keyword evidence="1" id="KW-0677">Repeat</keyword>
<dbReference type="SUPFAM" id="SSF52540">
    <property type="entry name" value="P-loop containing nucleoside triphosphate hydrolases"/>
    <property type="match status" value="1"/>
</dbReference>
<protein>
    <submittedName>
        <fullName evidence="5">Kinesin, putative</fullName>
    </submittedName>
</protein>
<organism evidence="5 6">
    <name type="scientific">Cordyceps militaris (strain CM01)</name>
    <name type="common">Caterpillar fungus</name>
    <dbReference type="NCBI Taxonomy" id="983644"/>
    <lineage>
        <taxon>Eukaryota</taxon>
        <taxon>Fungi</taxon>
        <taxon>Dikarya</taxon>
        <taxon>Ascomycota</taxon>
        <taxon>Pezizomycotina</taxon>
        <taxon>Sordariomycetes</taxon>
        <taxon>Hypocreomycetidae</taxon>
        <taxon>Hypocreales</taxon>
        <taxon>Cordycipitaceae</taxon>
        <taxon>Cordyceps</taxon>
    </lineage>
</organism>
<keyword evidence="6" id="KW-1185">Reference proteome</keyword>
<accession>G3JFL8</accession>
<dbReference type="InterPro" id="IPR000845">
    <property type="entry name" value="Nucleoside_phosphorylase_d"/>
</dbReference>
<feature type="domain" description="Nephrocystin 3-like N-terminal" evidence="4">
    <location>
        <begin position="617"/>
        <end position="786"/>
    </location>
</feature>
<dbReference type="VEuPathDB" id="FungiDB:CCM_04967"/>
<dbReference type="Pfam" id="PF24883">
    <property type="entry name" value="NPHP3_N"/>
    <property type="match status" value="1"/>
</dbReference>
<feature type="compositionally biased region" description="Basic and acidic residues" evidence="2">
    <location>
        <begin position="1347"/>
        <end position="1358"/>
    </location>
</feature>
<dbReference type="GO" id="GO:0009116">
    <property type="term" value="P:nucleoside metabolic process"/>
    <property type="evidence" value="ECO:0007669"/>
    <property type="project" value="InterPro"/>
</dbReference>
<evidence type="ECO:0000259" key="4">
    <source>
        <dbReference type="Pfam" id="PF24883"/>
    </source>
</evidence>
<proteinExistence type="predicted"/>
<dbReference type="PANTHER" id="PTHR10039:SF5">
    <property type="entry name" value="NACHT DOMAIN-CONTAINING PROTEIN"/>
    <property type="match status" value="1"/>
</dbReference>
<dbReference type="InParanoid" id="G3JFL8"/>
<reference evidence="5 6" key="1">
    <citation type="journal article" date="2011" name="Genome Biol.">
        <title>Genome sequence of the insect pathogenic fungus Cordyceps militaris, a valued traditional Chinese medicine.</title>
        <authorList>
            <person name="Zheng P."/>
            <person name="Xia Y."/>
            <person name="Xiao G."/>
            <person name="Xiong C."/>
            <person name="Hu X."/>
            <person name="Zhang S."/>
            <person name="Zheng H."/>
            <person name="Huang Y."/>
            <person name="Zhou Y."/>
            <person name="Wang S."/>
            <person name="Zhao G.P."/>
            <person name="Liu X."/>
            <person name="St Leger R.J."/>
            <person name="Wang C."/>
        </authorList>
    </citation>
    <scope>NUCLEOTIDE SEQUENCE [LARGE SCALE GENOMIC DNA]</scope>
    <source>
        <strain evidence="5 6">CM01</strain>
    </source>
</reference>
<dbReference type="InterPro" id="IPR035994">
    <property type="entry name" value="Nucleoside_phosphorylase_sf"/>
</dbReference>
<dbReference type="Gene3D" id="3.40.50.1580">
    <property type="entry name" value="Nucleoside phosphorylase domain"/>
    <property type="match status" value="1"/>
</dbReference>
<dbReference type="EMBL" id="JH126401">
    <property type="protein sequence ID" value="EGX93592.1"/>
    <property type="molecule type" value="Genomic_DNA"/>
</dbReference>
<feature type="region of interest" description="Disordered" evidence="2">
    <location>
        <begin position="1331"/>
        <end position="1372"/>
    </location>
</feature>
<dbReference type="KEGG" id="cmt:CCM_04967"/>
<dbReference type="OrthoDB" id="1577640at2759"/>
<dbReference type="RefSeq" id="XP_006670175.1">
    <property type="nucleotide sequence ID" value="XM_006670112.1"/>
</dbReference>
<feature type="compositionally biased region" description="Polar residues" evidence="2">
    <location>
        <begin position="1361"/>
        <end position="1372"/>
    </location>
</feature>
<dbReference type="GO" id="GO:0003824">
    <property type="term" value="F:catalytic activity"/>
    <property type="evidence" value="ECO:0007669"/>
    <property type="project" value="InterPro"/>
</dbReference>
<evidence type="ECO:0000256" key="1">
    <source>
        <dbReference type="ARBA" id="ARBA00022737"/>
    </source>
</evidence>
<dbReference type="eggNOG" id="KOG1840">
    <property type="taxonomic scope" value="Eukaryota"/>
</dbReference>
<evidence type="ECO:0000313" key="6">
    <source>
        <dbReference type="Proteomes" id="UP000001610"/>
    </source>
</evidence>
<gene>
    <name evidence="5" type="ORF">CCM_04967</name>
</gene>